<dbReference type="GO" id="GO:0019430">
    <property type="term" value="P:removal of superoxide radicals"/>
    <property type="evidence" value="ECO:0007669"/>
    <property type="project" value="UniProtKB-UniRule"/>
</dbReference>
<dbReference type="SUPFAM" id="SSF51905">
    <property type="entry name" value="FAD/NAD(P)-binding domain"/>
    <property type="match status" value="1"/>
</dbReference>
<protein>
    <recommendedName>
        <fullName evidence="6">Thioredoxin reductase</fullName>
        <ecNumber evidence="6">1.8.1.9</ecNumber>
    </recommendedName>
</protein>
<keyword evidence="5 6" id="KW-0676">Redox-active center</keyword>
<comment type="subunit">
    <text evidence="6">Homodimer.</text>
</comment>
<keyword evidence="1 6" id="KW-0285">Flavoprotein</keyword>
<comment type="catalytic activity">
    <reaction evidence="6">
        <text>[thioredoxin]-dithiol + NADP(+) = [thioredoxin]-disulfide + NADPH + H(+)</text>
        <dbReference type="Rhea" id="RHEA:20345"/>
        <dbReference type="Rhea" id="RHEA-COMP:10698"/>
        <dbReference type="Rhea" id="RHEA-COMP:10700"/>
        <dbReference type="ChEBI" id="CHEBI:15378"/>
        <dbReference type="ChEBI" id="CHEBI:29950"/>
        <dbReference type="ChEBI" id="CHEBI:50058"/>
        <dbReference type="ChEBI" id="CHEBI:57783"/>
        <dbReference type="ChEBI" id="CHEBI:58349"/>
        <dbReference type="EC" id="1.8.1.9"/>
    </reaction>
</comment>
<evidence type="ECO:0000256" key="2">
    <source>
        <dbReference type="ARBA" id="ARBA00022827"/>
    </source>
</evidence>
<dbReference type="Pfam" id="PF07992">
    <property type="entry name" value="Pyr_redox_2"/>
    <property type="match status" value="1"/>
</dbReference>
<dbReference type="PRINTS" id="PR00469">
    <property type="entry name" value="PNDRDTASEII"/>
</dbReference>
<accession>A0AB39VI03</accession>
<dbReference type="InterPro" id="IPR005982">
    <property type="entry name" value="Thioredox_Rdtase"/>
</dbReference>
<keyword evidence="2 6" id="KW-0274">FAD</keyword>
<dbReference type="PANTHER" id="PTHR48105">
    <property type="entry name" value="THIOREDOXIN REDUCTASE 1-RELATED-RELATED"/>
    <property type="match status" value="1"/>
</dbReference>
<evidence type="ECO:0000256" key="3">
    <source>
        <dbReference type="ARBA" id="ARBA00023002"/>
    </source>
</evidence>
<evidence type="ECO:0000256" key="1">
    <source>
        <dbReference type="ARBA" id="ARBA00022630"/>
    </source>
</evidence>
<evidence type="ECO:0000256" key="6">
    <source>
        <dbReference type="RuleBase" id="RU003880"/>
    </source>
</evidence>
<feature type="domain" description="FAD/NAD(P)-binding" evidence="8">
    <location>
        <begin position="3"/>
        <end position="292"/>
    </location>
</feature>
<dbReference type="EC" id="1.8.1.9" evidence="6"/>
<organism evidence="9">
    <name type="scientific">Leptotrichia rugosa</name>
    <dbReference type="NCBI Taxonomy" id="3239302"/>
    <lineage>
        <taxon>Bacteria</taxon>
        <taxon>Fusobacteriati</taxon>
        <taxon>Fusobacteriota</taxon>
        <taxon>Fusobacteriia</taxon>
        <taxon>Fusobacteriales</taxon>
        <taxon>Leptotrichiaceae</taxon>
        <taxon>Leptotrichia</taxon>
    </lineage>
</organism>
<evidence type="ECO:0000256" key="7">
    <source>
        <dbReference type="RuleBase" id="RU003881"/>
    </source>
</evidence>
<dbReference type="PROSITE" id="PS00573">
    <property type="entry name" value="PYRIDINE_REDOX_2"/>
    <property type="match status" value="1"/>
</dbReference>
<dbReference type="EMBL" id="CP165644">
    <property type="protein sequence ID" value="XDU66888.1"/>
    <property type="molecule type" value="Genomic_DNA"/>
</dbReference>
<dbReference type="Gene3D" id="3.50.50.60">
    <property type="entry name" value="FAD/NAD(P)-binding domain"/>
    <property type="match status" value="2"/>
</dbReference>
<name>A0AB39VI03_9FUSO</name>
<keyword evidence="7" id="KW-0521">NADP</keyword>
<comment type="cofactor">
    <cofactor evidence="7">
        <name>FAD</name>
        <dbReference type="ChEBI" id="CHEBI:57692"/>
    </cofactor>
    <text evidence="7">Binds 1 FAD per subunit.</text>
</comment>
<dbReference type="InterPro" id="IPR050097">
    <property type="entry name" value="Ferredoxin-NADP_redctase_2"/>
</dbReference>
<evidence type="ECO:0000259" key="8">
    <source>
        <dbReference type="Pfam" id="PF07992"/>
    </source>
</evidence>
<dbReference type="NCBIfam" id="TIGR01292">
    <property type="entry name" value="TRX_reduct"/>
    <property type="match status" value="1"/>
</dbReference>
<dbReference type="PRINTS" id="PR00368">
    <property type="entry name" value="FADPNR"/>
</dbReference>
<dbReference type="AlphaFoldDB" id="A0AB39VI03"/>
<dbReference type="InterPro" id="IPR008255">
    <property type="entry name" value="Pyr_nucl-diS_OxRdtase_2_AS"/>
</dbReference>
<dbReference type="InterPro" id="IPR023753">
    <property type="entry name" value="FAD/NAD-binding_dom"/>
</dbReference>
<dbReference type="RefSeq" id="WP_369711141.1">
    <property type="nucleotide sequence ID" value="NZ_CP165644.1"/>
</dbReference>
<evidence type="ECO:0000256" key="4">
    <source>
        <dbReference type="ARBA" id="ARBA00023157"/>
    </source>
</evidence>
<evidence type="ECO:0000313" key="9">
    <source>
        <dbReference type="EMBL" id="XDU66888.1"/>
    </source>
</evidence>
<dbReference type="GO" id="GO:0005737">
    <property type="term" value="C:cytoplasm"/>
    <property type="evidence" value="ECO:0007669"/>
    <property type="project" value="InterPro"/>
</dbReference>
<evidence type="ECO:0000256" key="5">
    <source>
        <dbReference type="ARBA" id="ARBA00023284"/>
    </source>
</evidence>
<proteinExistence type="inferred from homology"/>
<comment type="similarity">
    <text evidence="6">Belongs to the class-II pyridine nucleotide-disulfide oxidoreductase family.</text>
</comment>
<dbReference type="GO" id="GO:0004791">
    <property type="term" value="F:thioredoxin-disulfide reductase (NADPH) activity"/>
    <property type="evidence" value="ECO:0007669"/>
    <property type="project" value="UniProtKB-UniRule"/>
</dbReference>
<gene>
    <name evidence="9" type="primary">trxB</name>
    <name evidence="9" type="ORF">AB8B22_00325</name>
</gene>
<dbReference type="KEGG" id="lrug:AB8B22_00325"/>
<keyword evidence="3 6" id="KW-0560">Oxidoreductase</keyword>
<sequence>MLYDSVIIGSGPAGLTAAIYLGRAGLKSIIINGMEPGGQLTTTTEVENFPGFPEGIDGSQLIENIKSQAKKFGAEFLQAQVKEIEYNERPFKIHLDNKNIIEAKTIIVSTGASARYLGIENEKENIGRGVSACATCDGFFYRGKEVVVIGGGDTAMEEATFLTRFATKVTIVHRRDELRASAIMQKRAKDNEKIAWKLNYTPKKVLSDGKVTGIELINNKTGKTEVLKTDGIFVAIGRNPNTKFLGNAVELDKSGYILTKGKSSKTNIPGIFAAGDVCDARYQQAIVASGNGAIAALDAEEYLVEHSL</sequence>
<dbReference type="InterPro" id="IPR036188">
    <property type="entry name" value="FAD/NAD-bd_sf"/>
</dbReference>
<reference evidence="9" key="1">
    <citation type="submission" date="2024-07" db="EMBL/GenBank/DDBJ databases">
        <authorList>
            <person name="Li X.-J."/>
            <person name="Wang X."/>
        </authorList>
    </citation>
    <scope>NUCLEOTIDE SEQUENCE</scope>
    <source>
        <strain evidence="9">HSP-334</strain>
    </source>
</reference>
<keyword evidence="4" id="KW-1015">Disulfide bond</keyword>